<dbReference type="RefSeq" id="WP_228385156.1">
    <property type="nucleotide sequence ID" value="NZ_CP019952.1"/>
</dbReference>
<organism evidence="1 2">
    <name type="scientific">Pseudomonas parafulva</name>
    <dbReference type="NCBI Taxonomy" id="157782"/>
    <lineage>
        <taxon>Bacteria</taxon>
        <taxon>Pseudomonadati</taxon>
        <taxon>Pseudomonadota</taxon>
        <taxon>Gammaproteobacteria</taxon>
        <taxon>Pseudomonadales</taxon>
        <taxon>Pseudomonadaceae</taxon>
        <taxon>Pseudomonas</taxon>
    </lineage>
</organism>
<accession>A0ABN4Y2U5</accession>
<dbReference type="InterPro" id="IPR022385">
    <property type="entry name" value="Rhs_assc_core"/>
</dbReference>
<name>A0ABN4Y2U5_9PSED</name>
<dbReference type="Proteomes" id="UP000191010">
    <property type="component" value="Chromosome"/>
</dbReference>
<dbReference type="EMBL" id="CP019952">
    <property type="protein sequence ID" value="AQW70287.1"/>
    <property type="molecule type" value="Genomic_DNA"/>
</dbReference>
<dbReference type="NCBIfam" id="TIGR03696">
    <property type="entry name" value="Rhs_assc_core"/>
    <property type="match status" value="1"/>
</dbReference>
<gene>
    <name evidence="1" type="ORF">B2J77_19690</name>
</gene>
<reference evidence="1 2" key="1">
    <citation type="submission" date="2017-02" db="EMBL/GenBank/DDBJ databases">
        <authorList>
            <person name="Guo L."/>
        </authorList>
    </citation>
    <scope>NUCLEOTIDE SEQUENCE [LARGE SCALE GENOMIC DNA]</scope>
    <source>
        <strain evidence="1 2">PRS09-11288</strain>
    </source>
</reference>
<evidence type="ECO:0000313" key="2">
    <source>
        <dbReference type="Proteomes" id="UP000191010"/>
    </source>
</evidence>
<sequence>MPTSMNITQLFYSGSHLHTVSGATHSVLLRGGVLPLAELNSTLPTGLLATDQNGSAMHAVNSADQLKVYTPYGYHRAAPSGLQLVAFNGERLDPISAGYPLGNGYRLYSPALLRYLAADSLSPFDIGGINPYCYVLDDPINKSDPSGRAPGIPLINKLGVLAIAKKNLLAGRLPSRLMVGQARRSWAVKDWVQRNLMRFFKRMACLLKNTKK</sequence>
<dbReference type="Gene3D" id="2.180.10.10">
    <property type="entry name" value="RHS repeat-associated core"/>
    <property type="match status" value="1"/>
</dbReference>
<evidence type="ECO:0008006" key="3">
    <source>
        <dbReference type="Google" id="ProtNLM"/>
    </source>
</evidence>
<proteinExistence type="predicted"/>
<protein>
    <recommendedName>
        <fullName evidence="3">RHS repeat-associated core domain-containing protein</fullName>
    </recommendedName>
</protein>
<evidence type="ECO:0000313" key="1">
    <source>
        <dbReference type="EMBL" id="AQW70287.1"/>
    </source>
</evidence>
<keyword evidence="2" id="KW-1185">Reference proteome</keyword>